<comment type="caution">
    <text evidence="2">The sequence shown here is derived from an EMBL/GenBank/DDBJ whole genome shotgun (WGS) entry which is preliminary data.</text>
</comment>
<proteinExistence type="predicted"/>
<dbReference type="RefSeq" id="WP_346248947.1">
    <property type="nucleotide sequence ID" value="NZ_JBDIZK010000019.1"/>
</dbReference>
<evidence type="ECO:0000256" key="1">
    <source>
        <dbReference type="SAM" id="SignalP"/>
    </source>
</evidence>
<feature type="signal peptide" evidence="1">
    <location>
        <begin position="1"/>
        <end position="20"/>
    </location>
</feature>
<accession>A0ABV0BEI3</accession>
<evidence type="ECO:0000313" key="3">
    <source>
        <dbReference type="Proteomes" id="UP001427805"/>
    </source>
</evidence>
<feature type="chain" id="PRO_5045885286" description="UrcA family protein" evidence="1">
    <location>
        <begin position="21"/>
        <end position="149"/>
    </location>
</feature>
<keyword evidence="1" id="KW-0732">Signal</keyword>
<gene>
    <name evidence="2" type="ORF">TPR58_22190</name>
</gene>
<sequence>MANLLMAGLALGIIAAPPLAGQFEHRVRIDHASGPVDAHYRSTVKVATKQVGTAAGPGKMSTLACTWRADVTIEREARNASGSVMRRSIERDGVIEGRRAGWCSTHRDAIDAEIARHDDKLRGHLVEVARDDHSVLNGELDGLPRSNSG</sequence>
<evidence type="ECO:0000313" key="2">
    <source>
        <dbReference type="EMBL" id="MEN3749899.1"/>
    </source>
</evidence>
<protein>
    <recommendedName>
        <fullName evidence="4">UrcA family protein</fullName>
    </recommendedName>
</protein>
<keyword evidence="3" id="KW-1185">Reference proteome</keyword>
<reference evidence="2 3" key="1">
    <citation type="submission" date="2024-05" db="EMBL/GenBank/DDBJ databases">
        <title>Sphingomonas sp. HF-S3 16S ribosomal RNA gene Genome sequencing and assembly.</title>
        <authorList>
            <person name="Lee H."/>
        </authorList>
    </citation>
    <scope>NUCLEOTIDE SEQUENCE [LARGE SCALE GENOMIC DNA]</scope>
    <source>
        <strain evidence="2 3">HF-S3</strain>
    </source>
</reference>
<evidence type="ECO:0008006" key="4">
    <source>
        <dbReference type="Google" id="ProtNLM"/>
    </source>
</evidence>
<name>A0ABV0BEI3_9SPHN</name>
<organism evidence="2 3">
    <name type="scientific">Sphingomonas rustica</name>
    <dbReference type="NCBI Taxonomy" id="3103142"/>
    <lineage>
        <taxon>Bacteria</taxon>
        <taxon>Pseudomonadati</taxon>
        <taxon>Pseudomonadota</taxon>
        <taxon>Alphaproteobacteria</taxon>
        <taxon>Sphingomonadales</taxon>
        <taxon>Sphingomonadaceae</taxon>
        <taxon>Sphingomonas</taxon>
    </lineage>
</organism>
<dbReference type="EMBL" id="JBDIZK010000019">
    <property type="protein sequence ID" value="MEN3749899.1"/>
    <property type="molecule type" value="Genomic_DNA"/>
</dbReference>
<dbReference type="Proteomes" id="UP001427805">
    <property type="component" value="Unassembled WGS sequence"/>
</dbReference>